<evidence type="ECO:0000313" key="1">
    <source>
        <dbReference type="EMBL" id="KAJ7041485.1"/>
    </source>
</evidence>
<comment type="caution">
    <text evidence="1">The sequence shown here is derived from an EMBL/GenBank/DDBJ whole genome shotgun (WGS) entry which is preliminary data.</text>
</comment>
<name>A0AAD6TAI0_9AGAR</name>
<organism evidence="1 2">
    <name type="scientific">Mycena alexandri</name>
    <dbReference type="NCBI Taxonomy" id="1745969"/>
    <lineage>
        <taxon>Eukaryota</taxon>
        <taxon>Fungi</taxon>
        <taxon>Dikarya</taxon>
        <taxon>Basidiomycota</taxon>
        <taxon>Agaricomycotina</taxon>
        <taxon>Agaricomycetes</taxon>
        <taxon>Agaricomycetidae</taxon>
        <taxon>Agaricales</taxon>
        <taxon>Marasmiineae</taxon>
        <taxon>Mycenaceae</taxon>
        <taxon>Mycena</taxon>
    </lineage>
</organism>
<keyword evidence="2" id="KW-1185">Reference proteome</keyword>
<proteinExistence type="predicted"/>
<protein>
    <submittedName>
        <fullName evidence="1">Uncharacterized protein</fullName>
    </submittedName>
</protein>
<feature type="non-terminal residue" evidence="1">
    <location>
        <position position="1"/>
    </location>
</feature>
<dbReference type="AlphaFoldDB" id="A0AAD6TAI0"/>
<dbReference type="EMBL" id="JARJCM010000016">
    <property type="protein sequence ID" value="KAJ7041485.1"/>
    <property type="molecule type" value="Genomic_DNA"/>
</dbReference>
<evidence type="ECO:0000313" key="2">
    <source>
        <dbReference type="Proteomes" id="UP001218188"/>
    </source>
</evidence>
<sequence>IAEMAHDYHESAQDVNRPDSYAKLLATSMVLEDCQVHVSESQHAKLDEELGVEDVKAALNVSKNGSSPGIDSLAYKFYRWLRILFDEDTQRECEGFDILWLLAALFSDIERHGVQKGTHGNEGWMCPIQ</sequence>
<accession>A0AAD6TAI0</accession>
<dbReference type="Proteomes" id="UP001218188">
    <property type="component" value="Unassembled WGS sequence"/>
</dbReference>
<gene>
    <name evidence="1" type="ORF">C8F04DRAFT_947173</name>
</gene>
<reference evidence="1" key="1">
    <citation type="submission" date="2023-03" db="EMBL/GenBank/DDBJ databases">
        <title>Massive genome expansion in bonnet fungi (Mycena s.s.) driven by repeated elements and novel gene families across ecological guilds.</title>
        <authorList>
            <consortium name="Lawrence Berkeley National Laboratory"/>
            <person name="Harder C.B."/>
            <person name="Miyauchi S."/>
            <person name="Viragh M."/>
            <person name="Kuo A."/>
            <person name="Thoen E."/>
            <person name="Andreopoulos B."/>
            <person name="Lu D."/>
            <person name="Skrede I."/>
            <person name="Drula E."/>
            <person name="Henrissat B."/>
            <person name="Morin E."/>
            <person name="Kohler A."/>
            <person name="Barry K."/>
            <person name="LaButti K."/>
            <person name="Morin E."/>
            <person name="Salamov A."/>
            <person name="Lipzen A."/>
            <person name="Mereny Z."/>
            <person name="Hegedus B."/>
            <person name="Baldrian P."/>
            <person name="Stursova M."/>
            <person name="Weitz H."/>
            <person name="Taylor A."/>
            <person name="Grigoriev I.V."/>
            <person name="Nagy L.G."/>
            <person name="Martin F."/>
            <person name="Kauserud H."/>
        </authorList>
    </citation>
    <scope>NUCLEOTIDE SEQUENCE</scope>
    <source>
        <strain evidence="1">CBHHK200</strain>
    </source>
</reference>